<sequence length="179" mass="20388">MGLRRVISNRFASVFRRANKVIALNQKRRAITKFKKAKEAQEITQIISDKKAKKYYPQKSEKSKQNFKAADNAAKKNAKQIKKRKHAFSDLLVARAKTKRQLSAIEKKAHKLTRGIYRGDFCSFRSYSGNIYEGAFRRITTAKVRTNSGIKEVLAIEIVPSGKNKSIKLAVDLLEKSNN</sequence>
<dbReference type="EMBL" id="JAAZKV010000001">
    <property type="protein sequence ID" value="NMA44184.1"/>
    <property type="molecule type" value="Genomic_DNA"/>
</dbReference>
<gene>
    <name evidence="1" type="ORF">GX950_00010</name>
</gene>
<protein>
    <submittedName>
        <fullName evidence="1">Uncharacterized protein</fullName>
    </submittedName>
</protein>
<organism evidence="1 2">
    <name type="scientific">Candidatus Iainarchaeum sp</name>
    <dbReference type="NCBI Taxonomy" id="3101447"/>
    <lineage>
        <taxon>Archaea</taxon>
        <taxon>Candidatus Iainarchaeota</taxon>
        <taxon>Candidatus Iainarchaeia</taxon>
        <taxon>Candidatus Iainarchaeales</taxon>
        <taxon>Candidatus Iainarchaeaceae</taxon>
        <taxon>Candidatus Iainarchaeum</taxon>
    </lineage>
</organism>
<reference evidence="1 2" key="1">
    <citation type="journal article" date="2020" name="Biotechnol. Biofuels">
        <title>New insights from the biogas microbiome by comprehensive genome-resolved metagenomics of nearly 1600 species originating from multiple anaerobic digesters.</title>
        <authorList>
            <person name="Campanaro S."/>
            <person name="Treu L."/>
            <person name="Rodriguez-R L.M."/>
            <person name="Kovalovszki A."/>
            <person name="Ziels R.M."/>
            <person name="Maus I."/>
            <person name="Zhu X."/>
            <person name="Kougias P.G."/>
            <person name="Basile A."/>
            <person name="Luo G."/>
            <person name="Schluter A."/>
            <person name="Konstantinidis K.T."/>
            <person name="Angelidaki I."/>
        </authorList>
    </citation>
    <scope>NUCLEOTIDE SEQUENCE [LARGE SCALE GENOMIC DNA]</scope>
    <source>
        <strain evidence="1">AS22ysBPME_79</strain>
    </source>
</reference>
<comment type="caution">
    <text evidence="1">The sequence shown here is derived from an EMBL/GenBank/DDBJ whole genome shotgun (WGS) entry which is preliminary data.</text>
</comment>
<accession>A0A7K4BY36</accession>
<name>A0A7K4BY36_9ARCH</name>
<dbReference type="Proteomes" id="UP000526302">
    <property type="component" value="Unassembled WGS sequence"/>
</dbReference>
<proteinExistence type="predicted"/>
<evidence type="ECO:0000313" key="1">
    <source>
        <dbReference type="EMBL" id="NMA44184.1"/>
    </source>
</evidence>
<evidence type="ECO:0000313" key="2">
    <source>
        <dbReference type="Proteomes" id="UP000526302"/>
    </source>
</evidence>
<dbReference type="AlphaFoldDB" id="A0A7K4BY36"/>